<evidence type="ECO:0000313" key="1">
    <source>
        <dbReference type="EMBL" id="RUP43817.1"/>
    </source>
</evidence>
<comment type="caution">
    <text evidence="1">The sequence shown here is derived from an EMBL/GenBank/DDBJ whole genome shotgun (WGS) entry which is preliminary data.</text>
</comment>
<sequence length="81" mass="9217">YNARYNCILSADTSGIIEYWDPEEPFELPKNVAFEYKSDTDLFEFKKLGPLSGINKWDPESTILSAQNISALNLSSSNVYF</sequence>
<name>A0A433CZ04_9FUNG</name>
<reference evidence="1 2" key="1">
    <citation type="journal article" date="2018" name="New Phytol.">
        <title>Phylogenomics of Endogonaceae and evolution of mycorrhizas within Mucoromycota.</title>
        <authorList>
            <person name="Chang Y."/>
            <person name="Desiro A."/>
            <person name="Na H."/>
            <person name="Sandor L."/>
            <person name="Lipzen A."/>
            <person name="Clum A."/>
            <person name="Barry K."/>
            <person name="Grigoriev I.V."/>
            <person name="Martin F.M."/>
            <person name="Stajich J.E."/>
            <person name="Smith M.E."/>
            <person name="Bonito G."/>
            <person name="Spatafora J.W."/>
        </authorList>
    </citation>
    <scope>NUCLEOTIDE SEQUENCE [LARGE SCALE GENOMIC DNA]</scope>
    <source>
        <strain evidence="1 2">GMNB39</strain>
    </source>
</reference>
<dbReference type="OrthoDB" id="10264753at2759"/>
<keyword evidence="2" id="KW-1185">Reference proteome</keyword>
<proteinExistence type="predicted"/>
<accession>A0A433CZ04</accession>
<dbReference type="AlphaFoldDB" id="A0A433CZ04"/>
<organism evidence="1 2">
    <name type="scientific">Jimgerdemannia flammicorona</name>
    <dbReference type="NCBI Taxonomy" id="994334"/>
    <lineage>
        <taxon>Eukaryota</taxon>
        <taxon>Fungi</taxon>
        <taxon>Fungi incertae sedis</taxon>
        <taxon>Mucoromycota</taxon>
        <taxon>Mucoromycotina</taxon>
        <taxon>Endogonomycetes</taxon>
        <taxon>Endogonales</taxon>
        <taxon>Endogonaceae</taxon>
        <taxon>Jimgerdemannia</taxon>
    </lineage>
</organism>
<dbReference type="Proteomes" id="UP000268093">
    <property type="component" value="Unassembled WGS sequence"/>
</dbReference>
<protein>
    <submittedName>
        <fullName evidence="1">Uncharacterized protein</fullName>
    </submittedName>
</protein>
<feature type="non-terminal residue" evidence="1">
    <location>
        <position position="1"/>
    </location>
</feature>
<gene>
    <name evidence="1" type="ORF">BC936DRAFT_136694</name>
</gene>
<evidence type="ECO:0000313" key="2">
    <source>
        <dbReference type="Proteomes" id="UP000268093"/>
    </source>
</evidence>
<dbReference type="EMBL" id="RBNI01010254">
    <property type="protein sequence ID" value="RUP43817.1"/>
    <property type="molecule type" value="Genomic_DNA"/>
</dbReference>